<dbReference type="EMBL" id="JFAX01000013">
    <property type="protein sequence ID" value="EXI66773.1"/>
    <property type="molecule type" value="Genomic_DNA"/>
</dbReference>
<gene>
    <name evidence="3" type="ORF">AW08_02356</name>
</gene>
<accession>A0A011MAL0</accession>
<evidence type="ECO:0000256" key="1">
    <source>
        <dbReference type="SAM" id="Coils"/>
    </source>
</evidence>
<evidence type="ECO:0000313" key="4">
    <source>
        <dbReference type="Proteomes" id="UP000020218"/>
    </source>
</evidence>
<dbReference type="AlphaFoldDB" id="A0A011MAL0"/>
<proteinExistence type="predicted"/>
<dbReference type="Pfam" id="PF10975">
    <property type="entry name" value="DUF2802"/>
    <property type="match status" value="1"/>
</dbReference>
<evidence type="ECO:0000256" key="2">
    <source>
        <dbReference type="SAM" id="Phobius"/>
    </source>
</evidence>
<keyword evidence="2" id="KW-0812">Transmembrane</keyword>
<evidence type="ECO:0000313" key="3">
    <source>
        <dbReference type="EMBL" id="EXI66773.1"/>
    </source>
</evidence>
<dbReference type="Proteomes" id="UP000020218">
    <property type="component" value="Unassembled WGS sequence"/>
</dbReference>
<evidence type="ECO:0008006" key="5">
    <source>
        <dbReference type="Google" id="ProtNLM"/>
    </source>
</evidence>
<comment type="caution">
    <text evidence="3">The sequence shown here is derived from an EMBL/GenBank/DDBJ whole genome shotgun (WGS) entry which is preliminary data.</text>
</comment>
<name>A0A011MAL0_9PROT</name>
<dbReference type="InterPro" id="IPR021244">
    <property type="entry name" value="DUF2802"/>
</dbReference>
<keyword evidence="1" id="KW-0175">Coiled coil</keyword>
<sequence length="205" mass="22025">MGRGMDLELLGRLGWREGLIAIIVLLVLYIVVLFVRMRRLQDSAMALPSPAAQSAVAAYTAIQESESGEASVQDPSAVPQKPADALPPAVAEPAATVRADAGRPSFAWNEPPPQIPGQELIDALQRDVYQLRCEVDELRAEVLAAREDFRQAAKGTVPSAPPLYNDAMQMAIQGHDATAIAHRCGIARAEADLVVALARNRRDGL</sequence>
<organism evidence="3 4">
    <name type="scientific">Candidatus Accumulibacter adjunctus</name>
    <dbReference type="NCBI Taxonomy" id="1454001"/>
    <lineage>
        <taxon>Bacteria</taxon>
        <taxon>Pseudomonadati</taxon>
        <taxon>Pseudomonadota</taxon>
        <taxon>Betaproteobacteria</taxon>
        <taxon>Candidatus Accumulibacter</taxon>
    </lineage>
</organism>
<keyword evidence="4" id="KW-1185">Reference proteome</keyword>
<feature type="coiled-coil region" evidence="1">
    <location>
        <begin position="121"/>
        <end position="148"/>
    </location>
</feature>
<dbReference type="STRING" id="1454001.AW08_02356"/>
<dbReference type="PATRIC" id="fig|1454001.3.peg.2402"/>
<keyword evidence="2" id="KW-0472">Membrane</keyword>
<reference evidence="3" key="1">
    <citation type="submission" date="2014-02" db="EMBL/GenBank/DDBJ databases">
        <title>Expanding our view of genomic diversity in Candidatus Accumulibacter clades.</title>
        <authorList>
            <person name="Skennerton C.T."/>
            <person name="Barr J.J."/>
            <person name="Slater F.R."/>
            <person name="Bond P.L."/>
            <person name="Tyson G.W."/>
        </authorList>
    </citation>
    <scope>NUCLEOTIDE SEQUENCE [LARGE SCALE GENOMIC DNA]</scope>
</reference>
<protein>
    <recommendedName>
        <fullName evidence="5">DUF2802 domain-containing protein</fullName>
    </recommendedName>
</protein>
<feature type="transmembrane region" description="Helical" evidence="2">
    <location>
        <begin position="15"/>
        <end position="35"/>
    </location>
</feature>
<keyword evidence="2" id="KW-1133">Transmembrane helix</keyword>